<dbReference type="InterPro" id="IPR027417">
    <property type="entry name" value="P-loop_NTPase"/>
</dbReference>
<reference evidence="4 5" key="1">
    <citation type="submission" date="2019-12" db="EMBL/GenBank/DDBJ databases">
        <title>WGS of CPCC 203550 I12A-02606.</title>
        <authorList>
            <person name="Jiang Z."/>
        </authorList>
    </citation>
    <scope>NUCLEOTIDE SEQUENCE [LARGE SCALE GENOMIC DNA]</scope>
    <source>
        <strain evidence="4 5">I12A-02606</strain>
    </source>
</reference>
<evidence type="ECO:0000256" key="2">
    <source>
        <dbReference type="ARBA" id="ARBA00022840"/>
    </source>
</evidence>
<name>A0A6P0GMA1_9ACTN</name>
<evidence type="ECO:0000256" key="1">
    <source>
        <dbReference type="ARBA" id="ARBA00022741"/>
    </source>
</evidence>
<dbReference type="Gene3D" id="3.40.50.300">
    <property type="entry name" value="P-loop containing nucleotide triphosphate hydrolases"/>
    <property type="match status" value="1"/>
</dbReference>
<feature type="domain" description="HTH luxR-type" evidence="3">
    <location>
        <begin position="810"/>
        <end position="875"/>
    </location>
</feature>
<evidence type="ECO:0000259" key="3">
    <source>
        <dbReference type="PROSITE" id="PS50043"/>
    </source>
</evidence>
<dbReference type="RefSeq" id="WP_163478593.1">
    <property type="nucleotide sequence ID" value="NZ_JAAGWE010000040.1"/>
</dbReference>
<dbReference type="GO" id="GO:0004016">
    <property type="term" value="F:adenylate cyclase activity"/>
    <property type="evidence" value="ECO:0007669"/>
    <property type="project" value="TreeGrafter"/>
</dbReference>
<proteinExistence type="predicted"/>
<dbReference type="Gene3D" id="1.10.10.10">
    <property type="entry name" value="Winged helix-like DNA-binding domain superfamily/Winged helix DNA-binding domain"/>
    <property type="match status" value="1"/>
</dbReference>
<dbReference type="SUPFAM" id="SSF52540">
    <property type="entry name" value="P-loop containing nucleoside triphosphate hydrolases"/>
    <property type="match status" value="1"/>
</dbReference>
<organism evidence="4 5">
    <name type="scientific">Geodermatophilus normandii</name>
    <dbReference type="NCBI Taxonomy" id="1137989"/>
    <lineage>
        <taxon>Bacteria</taxon>
        <taxon>Bacillati</taxon>
        <taxon>Actinomycetota</taxon>
        <taxon>Actinomycetes</taxon>
        <taxon>Geodermatophilales</taxon>
        <taxon>Geodermatophilaceae</taxon>
        <taxon>Geodermatophilus</taxon>
    </lineage>
</organism>
<dbReference type="SUPFAM" id="SSF46894">
    <property type="entry name" value="C-terminal effector domain of the bipartite response regulators"/>
    <property type="match status" value="1"/>
</dbReference>
<dbReference type="AlphaFoldDB" id="A0A6P0GMA1"/>
<dbReference type="CDD" id="cd06170">
    <property type="entry name" value="LuxR_C_like"/>
    <property type="match status" value="1"/>
</dbReference>
<dbReference type="GO" id="GO:0005524">
    <property type="term" value="F:ATP binding"/>
    <property type="evidence" value="ECO:0007669"/>
    <property type="project" value="UniProtKB-KW"/>
</dbReference>
<keyword evidence="2" id="KW-0067">ATP-binding</keyword>
<dbReference type="InterPro" id="IPR016032">
    <property type="entry name" value="Sig_transdc_resp-reg_C-effctor"/>
</dbReference>
<evidence type="ECO:0000313" key="5">
    <source>
        <dbReference type="Proteomes" id="UP000471126"/>
    </source>
</evidence>
<accession>A0A6P0GMA1</accession>
<dbReference type="Proteomes" id="UP000471126">
    <property type="component" value="Unassembled WGS sequence"/>
</dbReference>
<evidence type="ECO:0000313" key="4">
    <source>
        <dbReference type="EMBL" id="NEM08495.1"/>
    </source>
</evidence>
<dbReference type="PRINTS" id="PR00038">
    <property type="entry name" value="HTHLUXR"/>
</dbReference>
<dbReference type="SMART" id="SM00421">
    <property type="entry name" value="HTH_LUXR"/>
    <property type="match status" value="1"/>
</dbReference>
<dbReference type="InterPro" id="IPR000792">
    <property type="entry name" value="Tscrpt_reg_LuxR_C"/>
</dbReference>
<dbReference type="GO" id="GO:0006355">
    <property type="term" value="P:regulation of DNA-templated transcription"/>
    <property type="evidence" value="ECO:0007669"/>
    <property type="project" value="InterPro"/>
</dbReference>
<dbReference type="Pfam" id="PF00196">
    <property type="entry name" value="GerE"/>
    <property type="match status" value="1"/>
</dbReference>
<sequence length="879" mass="91956">MAGERAPLLGRDAAREVIVSALGADPPGNLVIVGPAGVGRTRLAREAMVLAEEVRRPTHWAAGTRAAARVPLGALAHLLPVMDTGADTLALVQQATRAIVGDRAGPPRVLGVDDVHLLDPLSVTLLHQLAAGGAVNLVLTVRTGNAVQDPAATLWKDGLATRIELQPLSREDAEVLIGQCVDGQVQTRTGERLRRLSGGNPLYLHELVEDGLRSGRLRRYEDLWYWVGEMVPSRRLSEIVLAHLGDLDADEWRALQVLGTAGTCSVEQLVELSSPDAVAALERRGTIDDDAGGSGEVRVAHPLYTEVVRSLVPEAGRQRIRRRLARDQAAGGRGDHLLNRVVVLLDSGATAHSGPLLAAGARHAVAQLDLPLAERLARAAVEEGGGFPAHATLVEAVRWQGKSALAERLAAAAAPAASSDDDRARLAAVRALTLFCGLGQADQAGAVLHKARATVQDDGALALLAAAEAMLAFLGGDPHRAVRQGRTVLSAPVGAAHALAAAAVAAGLAVTGRTEEALTTAESGRLALDSHPDPAERIHAQVTLAQAEILALGLSGRFGRLEQRAAELHRQNLATAPEWIGDAVACVHRGWAALASGRPRVASRWLTEALPALEERDPVGLLPLCRSSLAAARALVGDVRGARRLIDGSQPACAGAIAVFDPLRRMAEAWVAAAEGRRGEAGVLVLEAAALAARQGQEAVEAVLLHESLRLGQGPRIVDRLHQQAGRLDAPFMADLAAHAAAAIAESAEGLDKVSSRFEQTGALLLAADAATEAASAYERRGERRAAAAARLRAATFARECGLAQGPALDVLPLPALTAREQEVARLAHAGLSNQAIADRLVVSVRTVETHLSHAYAKLGISSRADLRAMLPTAALARS</sequence>
<dbReference type="GO" id="GO:0005737">
    <property type="term" value="C:cytoplasm"/>
    <property type="evidence" value="ECO:0007669"/>
    <property type="project" value="TreeGrafter"/>
</dbReference>
<dbReference type="GO" id="GO:0003677">
    <property type="term" value="F:DNA binding"/>
    <property type="evidence" value="ECO:0007669"/>
    <property type="project" value="InterPro"/>
</dbReference>
<dbReference type="PROSITE" id="PS50043">
    <property type="entry name" value="HTH_LUXR_2"/>
    <property type="match status" value="1"/>
</dbReference>
<keyword evidence="1" id="KW-0547">Nucleotide-binding</keyword>
<dbReference type="InterPro" id="IPR036388">
    <property type="entry name" value="WH-like_DNA-bd_sf"/>
</dbReference>
<dbReference type="PROSITE" id="PS00622">
    <property type="entry name" value="HTH_LUXR_1"/>
    <property type="match status" value="1"/>
</dbReference>
<dbReference type="EMBL" id="JAAGWE010000040">
    <property type="protein sequence ID" value="NEM08495.1"/>
    <property type="molecule type" value="Genomic_DNA"/>
</dbReference>
<protein>
    <recommendedName>
        <fullName evidence="3">HTH luxR-type domain-containing protein</fullName>
    </recommendedName>
</protein>
<dbReference type="PANTHER" id="PTHR16305">
    <property type="entry name" value="TESTICULAR SOLUBLE ADENYLYL CYCLASE"/>
    <property type="match status" value="1"/>
</dbReference>
<comment type="caution">
    <text evidence="4">The sequence shown here is derived from an EMBL/GenBank/DDBJ whole genome shotgun (WGS) entry which is preliminary data.</text>
</comment>
<gene>
    <name evidence="4" type="ORF">GCU54_21220</name>
</gene>
<dbReference type="PANTHER" id="PTHR16305:SF28">
    <property type="entry name" value="GUANYLATE CYCLASE DOMAIN-CONTAINING PROTEIN"/>
    <property type="match status" value="1"/>
</dbReference>